<reference evidence="2" key="1">
    <citation type="journal article" date="2019" name="Int. J. Syst. Evol. Microbiol.">
        <title>The Global Catalogue of Microorganisms (GCM) 10K type strain sequencing project: providing services to taxonomists for standard genome sequencing and annotation.</title>
        <authorList>
            <consortium name="The Broad Institute Genomics Platform"/>
            <consortium name="The Broad Institute Genome Sequencing Center for Infectious Disease"/>
            <person name="Wu L."/>
            <person name="Ma J."/>
        </authorList>
    </citation>
    <scope>NUCLEOTIDE SEQUENCE [LARGE SCALE GENOMIC DNA]</scope>
    <source>
        <strain evidence="2">NBRC 102122</strain>
    </source>
</reference>
<gene>
    <name evidence="1" type="ORF">GCM10007923_63380</name>
</gene>
<evidence type="ECO:0000313" key="2">
    <source>
        <dbReference type="Proteomes" id="UP001156702"/>
    </source>
</evidence>
<organism evidence="1 2">
    <name type="scientific">Shinella yambaruensis</name>
    <dbReference type="NCBI Taxonomy" id="415996"/>
    <lineage>
        <taxon>Bacteria</taxon>
        <taxon>Pseudomonadati</taxon>
        <taxon>Pseudomonadota</taxon>
        <taxon>Alphaproteobacteria</taxon>
        <taxon>Hyphomicrobiales</taxon>
        <taxon>Rhizobiaceae</taxon>
        <taxon>Shinella</taxon>
    </lineage>
</organism>
<accession>A0ABQ5ZWN5</accession>
<proteinExistence type="predicted"/>
<dbReference type="RefSeq" id="WP_245082940.1">
    <property type="nucleotide sequence ID" value="NZ_BSOP01000069.1"/>
</dbReference>
<dbReference type="EMBL" id="BSOP01000069">
    <property type="protein sequence ID" value="GLR55117.1"/>
    <property type="molecule type" value="Genomic_DNA"/>
</dbReference>
<protein>
    <submittedName>
        <fullName evidence="1">Uncharacterized protein</fullName>
    </submittedName>
</protein>
<dbReference type="Proteomes" id="UP001156702">
    <property type="component" value="Unassembled WGS sequence"/>
</dbReference>
<comment type="caution">
    <text evidence="1">The sequence shown here is derived from an EMBL/GenBank/DDBJ whole genome shotgun (WGS) entry which is preliminary data.</text>
</comment>
<evidence type="ECO:0000313" key="1">
    <source>
        <dbReference type="EMBL" id="GLR55117.1"/>
    </source>
</evidence>
<keyword evidence="2" id="KW-1185">Reference proteome</keyword>
<name>A0ABQ5ZWN5_9HYPH</name>
<sequence length="134" mass="15865">MSRLFCRSLIAEERRTIYRAMSQTPWKRKYQWRLTRPEQDKEDWSAYHDGLFIGRVSRDRTSRFSGKFSWSGGCSCWWEFKRPMPQYGWEDEAWQAARAVENWYDEGCAATGPRPAAVARRIADLKARGAKFGW</sequence>